<protein>
    <submittedName>
        <fullName evidence="2">Glyoxylase or a related metal-dependent hydrolase, beta-lactamase superfamily II</fullName>
    </submittedName>
</protein>
<dbReference type="PANTHER" id="PTHR42951">
    <property type="entry name" value="METALLO-BETA-LACTAMASE DOMAIN-CONTAINING"/>
    <property type="match status" value="1"/>
</dbReference>
<keyword evidence="3" id="KW-1185">Reference proteome</keyword>
<organism evidence="2 3">
    <name type="scientific">Tepidiphilus thermophilus</name>
    <dbReference type="NCBI Taxonomy" id="876478"/>
    <lineage>
        <taxon>Bacteria</taxon>
        <taxon>Pseudomonadati</taxon>
        <taxon>Pseudomonadota</taxon>
        <taxon>Hydrogenophilia</taxon>
        <taxon>Hydrogenophilales</taxon>
        <taxon>Hydrogenophilaceae</taxon>
        <taxon>Tepidiphilus</taxon>
    </lineage>
</organism>
<dbReference type="InterPro" id="IPR050855">
    <property type="entry name" value="NDM-1-like"/>
</dbReference>
<feature type="domain" description="Metallo-beta-lactamase" evidence="1">
    <location>
        <begin position="50"/>
        <end position="235"/>
    </location>
</feature>
<dbReference type="Gene3D" id="3.60.15.10">
    <property type="entry name" value="Ribonuclease Z/Hydroxyacylglutathione hydrolase-like"/>
    <property type="match status" value="1"/>
</dbReference>
<evidence type="ECO:0000313" key="2">
    <source>
        <dbReference type="EMBL" id="CUB06618.1"/>
    </source>
</evidence>
<accession>A0A0K6IU59</accession>
<dbReference type="InterPro" id="IPR001279">
    <property type="entry name" value="Metallo-B-lactamas"/>
</dbReference>
<reference evidence="3" key="1">
    <citation type="submission" date="2015-08" db="EMBL/GenBank/DDBJ databases">
        <authorList>
            <person name="Babu N.S."/>
            <person name="Beckwith C.J."/>
            <person name="Beseler K.G."/>
            <person name="Brison A."/>
            <person name="Carone J.V."/>
            <person name="Caskin T.P."/>
            <person name="Diamond M."/>
            <person name="Durham M.E."/>
            <person name="Foxe J.M."/>
            <person name="Go M."/>
            <person name="Henderson B.A."/>
            <person name="Jones I.B."/>
            <person name="McGettigan J.A."/>
            <person name="Micheletti S.J."/>
            <person name="Nasrallah M.E."/>
            <person name="Ortiz D."/>
            <person name="Piller C.R."/>
            <person name="Privatt S.R."/>
            <person name="Schneider S.L."/>
            <person name="Sharp S."/>
            <person name="Smith T.C."/>
            <person name="Stanton J.D."/>
            <person name="Ullery H.E."/>
            <person name="Wilson R.J."/>
            <person name="Serrano M.G."/>
            <person name="Buck G."/>
            <person name="Lee V."/>
            <person name="Wang Y."/>
            <person name="Carvalho R."/>
            <person name="Voegtly L."/>
            <person name="Shi R."/>
            <person name="Duckworth R."/>
            <person name="Johnson A."/>
            <person name="Loviza R."/>
            <person name="Walstead R."/>
            <person name="Shah Z."/>
            <person name="Kiflezghi M."/>
            <person name="Wade K."/>
            <person name="Ball S.L."/>
            <person name="Bradley K.W."/>
            <person name="Asai D.J."/>
            <person name="Bowman C.A."/>
            <person name="Russell D.A."/>
            <person name="Pope W.H."/>
            <person name="Jacobs-Sera D."/>
            <person name="Hendrix R.W."/>
            <person name="Hatfull G.F."/>
        </authorList>
    </citation>
    <scope>NUCLEOTIDE SEQUENCE [LARGE SCALE GENOMIC DNA]</scope>
    <source>
        <strain evidence="3">JCM 19170</strain>
    </source>
</reference>
<sequence length="338" mass="36701">MEPECVGICTIEDGVCVGCGRRVYGEESGETMTTQTLPQGMVVLQRGWLSSNSVLLRGAEGWTLVDSGYVTKTEETLALLDAAVGREPIVRLVNTHSHSDHLGGNAAVARRFGCPIWVPEGLADPIGRWDEAALLLSNAGQQAEPFSYSATIAAGDTVPMGEWEWRAVSVPGHDMHALAYFEPSHGVLISGDALWEDGFGILFPSLLGQADAIAAAREALAAIERLPVRWVIPGHGAPFRDVAGALQRAWGRLEAFANDPRRIARNALRACVTFTLLERGRMEEEELRATLAGVELFQRALDWIELTPDEAVRWLGDELERAGAIRRAAGQWQAMLPA</sequence>
<dbReference type="AlphaFoldDB" id="A0A0K6IU59"/>
<dbReference type="SUPFAM" id="SSF56281">
    <property type="entry name" value="Metallo-hydrolase/oxidoreductase"/>
    <property type="match status" value="1"/>
</dbReference>
<dbReference type="Proteomes" id="UP000182108">
    <property type="component" value="Unassembled WGS sequence"/>
</dbReference>
<dbReference type="SMART" id="SM00849">
    <property type="entry name" value="Lactamase_B"/>
    <property type="match status" value="1"/>
</dbReference>
<keyword evidence="2" id="KW-0378">Hydrolase</keyword>
<dbReference type="EMBL" id="CYHH01000003">
    <property type="protein sequence ID" value="CUB06618.1"/>
    <property type="molecule type" value="Genomic_DNA"/>
</dbReference>
<name>A0A0K6IU59_9PROT</name>
<gene>
    <name evidence="2" type="ORF">Ga0061068_103233</name>
</gene>
<dbReference type="GO" id="GO:0016787">
    <property type="term" value="F:hydrolase activity"/>
    <property type="evidence" value="ECO:0007669"/>
    <property type="project" value="UniProtKB-KW"/>
</dbReference>
<dbReference type="CDD" id="cd06262">
    <property type="entry name" value="metallo-hydrolase-like_MBL-fold"/>
    <property type="match status" value="1"/>
</dbReference>
<dbReference type="Pfam" id="PF00753">
    <property type="entry name" value="Lactamase_B"/>
    <property type="match status" value="1"/>
</dbReference>
<evidence type="ECO:0000313" key="3">
    <source>
        <dbReference type="Proteomes" id="UP000182108"/>
    </source>
</evidence>
<proteinExistence type="predicted"/>
<dbReference type="InterPro" id="IPR036866">
    <property type="entry name" value="RibonucZ/Hydroxyglut_hydro"/>
</dbReference>
<evidence type="ECO:0000259" key="1">
    <source>
        <dbReference type="SMART" id="SM00849"/>
    </source>
</evidence>